<dbReference type="GO" id="GO:0005737">
    <property type="term" value="C:cytoplasm"/>
    <property type="evidence" value="ECO:0007669"/>
    <property type="project" value="TreeGrafter"/>
</dbReference>
<dbReference type="CDD" id="cd01225">
    <property type="entry name" value="PH_Cool_Pix"/>
    <property type="match status" value="1"/>
</dbReference>
<dbReference type="AlphaFoldDB" id="A0AAD3MMR5"/>
<feature type="domain" description="PH" evidence="4">
    <location>
        <begin position="48"/>
        <end position="154"/>
    </location>
</feature>
<dbReference type="Gene3D" id="2.30.29.30">
    <property type="entry name" value="Pleckstrin-homology domain (PH domain)/Phosphotyrosine-binding domain (PTB)"/>
    <property type="match status" value="1"/>
</dbReference>
<protein>
    <submittedName>
        <fullName evidence="5">Rho guanine nucleotide exchange factor 6 isoform X1</fullName>
    </submittedName>
</protein>
<sequence>EAHPDYTDIVKATAAFRSLVTQCQELRKRKNLELQILSEPVRGWEGDSMKSLGHVAYMSQVHVKNGSSEEKEERYLMLFPNVLVMLSASPRMSGFIYQGKLPLTGTTVTRHAEDADTAHYAFEITGSMIDRITVFCSSPQELQEWLEHLQPFSKGGSPAGTISK</sequence>
<proteinExistence type="predicted"/>
<dbReference type="EMBL" id="BRZM01004359">
    <property type="protein sequence ID" value="GLD56617.1"/>
    <property type="molecule type" value="Genomic_DNA"/>
</dbReference>
<keyword evidence="3" id="KW-0966">Cell projection</keyword>
<accession>A0AAD3MMR5</accession>
<evidence type="ECO:0000256" key="3">
    <source>
        <dbReference type="ARBA" id="ARBA00023273"/>
    </source>
</evidence>
<keyword evidence="2" id="KW-0344">Guanine-nucleotide releasing factor</keyword>
<feature type="non-terminal residue" evidence="5">
    <location>
        <position position="164"/>
    </location>
</feature>
<dbReference type="Proteomes" id="UP001279410">
    <property type="component" value="Unassembled WGS sequence"/>
</dbReference>
<dbReference type="GO" id="GO:0030027">
    <property type="term" value="C:lamellipodium"/>
    <property type="evidence" value="ECO:0007669"/>
    <property type="project" value="TreeGrafter"/>
</dbReference>
<dbReference type="PROSITE" id="PS50003">
    <property type="entry name" value="PH_DOMAIN"/>
    <property type="match status" value="1"/>
</dbReference>
<dbReference type="Pfam" id="PF00169">
    <property type="entry name" value="PH"/>
    <property type="match status" value="1"/>
</dbReference>
<feature type="non-terminal residue" evidence="5">
    <location>
        <position position="1"/>
    </location>
</feature>
<evidence type="ECO:0000256" key="1">
    <source>
        <dbReference type="ARBA" id="ARBA00004316"/>
    </source>
</evidence>
<comment type="subcellular location">
    <subcellularLocation>
        <location evidence="1">Cell projection</location>
    </subcellularLocation>
</comment>
<dbReference type="PANTHER" id="PTHR46026">
    <property type="entry name" value="RHO-TYPE GUANINE NUCLEOTIDE EXCHANGE FACTOR, ISOFORM F"/>
    <property type="match status" value="1"/>
</dbReference>
<dbReference type="InterPro" id="IPR046376">
    <property type="entry name" value="PH_Cool_Pix"/>
</dbReference>
<organism evidence="5 6">
    <name type="scientific">Lates japonicus</name>
    <name type="common">Japanese lates</name>
    <dbReference type="NCBI Taxonomy" id="270547"/>
    <lineage>
        <taxon>Eukaryota</taxon>
        <taxon>Metazoa</taxon>
        <taxon>Chordata</taxon>
        <taxon>Craniata</taxon>
        <taxon>Vertebrata</taxon>
        <taxon>Euteleostomi</taxon>
        <taxon>Actinopterygii</taxon>
        <taxon>Neopterygii</taxon>
        <taxon>Teleostei</taxon>
        <taxon>Neoteleostei</taxon>
        <taxon>Acanthomorphata</taxon>
        <taxon>Carangaria</taxon>
        <taxon>Carangaria incertae sedis</taxon>
        <taxon>Centropomidae</taxon>
        <taxon>Lates</taxon>
    </lineage>
</organism>
<evidence type="ECO:0000313" key="6">
    <source>
        <dbReference type="Proteomes" id="UP001279410"/>
    </source>
</evidence>
<dbReference type="SMART" id="SM00233">
    <property type="entry name" value="PH"/>
    <property type="match status" value="1"/>
</dbReference>
<dbReference type="GO" id="GO:0005085">
    <property type="term" value="F:guanyl-nucleotide exchange factor activity"/>
    <property type="evidence" value="ECO:0007669"/>
    <property type="project" value="UniProtKB-KW"/>
</dbReference>
<comment type="caution">
    <text evidence="5">The sequence shown here is derived from an EMBL/GenBank/DDBJ whole genome shotgun (WGS) entry which is preliminary data.</text>
</comment>
<dbReference type="InterPro" id="IPR011993">
    <property type="entry name" value="PH-like_dom_sf"/>
</dbReference>
<evidence type="ECO:0000259" key="4">
    <source>
        <dbReference type="PROSITE" id="PS50003"/>
    </source>
</evidence>
<evidence type="ECO:0000313" key="5">
    <source>
        <dbReference type="EMBL" id="GLD56617.1"/>
    </source>
</evidence>
<name>A0AAD3MMR5_LATJO</name>
<dbReference type="SUPFAM" id="SSF50729">
    <property type="entry name" value="PH domain-like"/>
    <property type="match status" value="1"/>
</dbReference>
<dbReference type="InterPro" id="IPR001849">
    <property type="entry name" value="PH_domain"/>
</dbReference>
<dbReference type="GO" id="GO:0030032">
    <property type="term" value="P:lamellipodium assembly"/>
    <property type="evidence" value="ECO:0007669"/>
    <property type="project" value="TreeGrafter"/>
</dbReference>
<reference evidence="5" key="1">
    <citation type="submission" date="2022-08" db="EMBL/GenBank/DDBJ databases">
        <title>Genome sequencing of akame (Lates japonicus).</title>
        <authorList>
            <person name="Hashiguchi Y."/>
            <person name="Takahashi H."/>
        </authorList>
    </citation>
    <scope>NUCLEOTIDE SEQUENCE</scope>
    <source>
        <strain evidence="5">Kochi</strain>
    </source>
</reference>
<keyword evidence="6" id="KW-1185">Reference proteome</keyword>
<gene>
    <name evidence="5" type="ORF">AKAME5_002867300</name>
</gene>
<dbReference type="PANTHER" id="PTHR46026:SF2">
    <property type="entry name" value="RHO GUANINE NUCLEOTIDE EXCHANGE FACTOR 6"/>
    <property type="match status" value="1"/>
</dbReference>
<evidence type="ECO:0000256" key="2">
    <source>
        <dbReference type="ARBA" id="ARBA00022658"/>
    </source>
</evidence>
<dbReference type="FunFam" id="2.30.29.30:FF:000094">
    <property type="entry name" value="Rho guanine nucleotide exchange factor 7"/>
    <property type="match status" value="1"/>
</dbReference>